<protein>
    <submittedName>
        <fullName evidence="1">Uncharacterized protein</fullName>
    </submittedName>
</protein>
<organism evidence="1 2">
    <name type="scientific">Dacryopinax primogenitus (strain DJM 731)</name>
    <name type="common">Brown rot fungus</name>
    <dbReference type="NCBI Taxonomy" id="1858805"/>
    <lineage>
        <taxon>Eukaryota</taxon>
        <taxon>Fungi</taxon>
        <taxon>Dikarya</taxon>
        <taxon>Basidiomycota</taxon>
        <taxon>Agaricomycotina</taxon>
        <taxon>Dacrymycetes</taxon>
        <taxon>Dacrymycetales</taxon>
        <taxon>Dacrymycetaceae</taxon>
        <taxon>Dacryopinax</taxon>
    </lineage>
</organism>
<proteinExistence type="predicted"/>
<dbReference type="EMBL" id="JH795861">
    <property type="protein sequence ID" value="EJU02591.1"/>
    <property type="molecule type" value="Genomic_DNA"/>
</dbReference>
<sequence length="142" mass="16665">MSTINNADWFIIPESLDYLLTQLNIDLIPQLDLTKPLLDTTFKKCRPPSYARRQRQEDFNNALEDCILTMYEQWEVLLCWQMYCREFIFQKGITYLKSCMVPERQVSTLSMMYNAFQCCVEAKSALPNLLAVFPILEQMAAK</sequence>
<dbReference type="HOGENOM" id="CLU_1815718_0_0_1"/>
<evidence type="ECO:0000313" key="1">
    <source>
        <dbReference type="EMBL" id="EJU02591.1"/>
    </source>
</evidence>
<dbReference type="RefSeq" id="XP_040629485.1">
    <property type="nucleotide sequence ID" value="XM_040768307.1"/>
</dbReference>
<accession>M5FX81</accession>
<gene>
    <name evidence="1" type="ORF">DACRYDRAFT_106656</name>
</gene>
<evidence type="ECO:0000313" key="2">
    <source>
        <dbReference type="Proteomes" id="UP000030653"/>
    </source>
</evidence>
<name>M5FX81_DACPD</name>
<dbReference type="GeneID" id="63683369"/>
<dbReference type="Proteomes" id="UP000030653">
    <property type="component" value="Unassembled WGS sequence"/>
</dbReference>
<dbReference type="AlphaFoldDB" id="M5FX81"/>
<reference evidence="1 2" key="1">
    <citation type="journal article" date="2012" name="Science">
        <title>The Paleozoic origin of enzymatic lignin decomposition reconstructed from 31 fungal genomes.</title>
        <authorList>
            <person name="Floudas D."/>
            <person name="Binder M."/>
            <person name="Riley R."/>
            <person name="Barry K."/>
            <person name="Blanchette R.A."/>
            <person name="Henrissat B."/>
            <person name="Martinez A.T."/>
            <person name="Otillar R."/>
            <person name="Spatafora J.W."/>
            <person name="Yadav J.S."/>
            <person name="Aerts A."/>
            <person name="Benoit I."/>
            <person name="Boyd A."/>
            <person name="Carlson A."/>
            <person name="Copeland A."/>
            <person name="Coutinho P.M."/>
            <person name="de Vries R.P."/>
            <person name="Ferreira P."/>
            <person name="Findley K."/>
            <person name="Foster B."/>
            <person name="Gaskell J."/>
            <person name="Glotzer D."/>
            <person name="Gorecki P."/>
            <person name="Heitman J."/>
            <person name="Hesse C."/>
            <person name="Hori C."/>
            <person name="Igarashi K."/>
            <person name="Jurgens J.A."/>
            <person name="Kallen N."/>
            <person name="Kersten P."/>
            <person name="Kohler A."/>
            <person name="Kuees U."/>
            <person name="Kumar T.K.A."/>
            <person name="Kuo A."/>
            <person name="LaButti K."/>
            <person name="Larrondo L.F."/>
            <person name="Lindquist E."/>
            <person name="Ling A."/>
            <person name="Lombard V."/>
            <person name="Lucas S."/>
            <person name="Lundell T."/>
            <person name="Martin R."/>
            <person name="McLaughlin D.J."/>
            <person name="Morgenstern I."/>
            <person name="Morin E."/>
            <person name="Murat C."/>
            <person name="Nagy L.G."/>
            <person name="Nolan M."/>
            <person name="Ohm R.A."/>
            <person name="Patyshakuliyeva A."/>
            <person name="Rokas A."/>
            <person name="Ruiz-Duenas F.J."/>
            <person name="Sabat G."/>
            <person name="Salamov A."/>
            <person name="Samejima M."/>
            <person name="Schmutz J."/>
            <person name="Slot J.C."/>
            <person name="St John F."/>
            <person name="Stenlid J."/>
            <person name="Sun H."/>
            <person name="Sun S."/>
            <person name="Syed K."/>
            <person name="Tsang A."/>
            <person name="Wiebenga A."/>
            <person name="Young D."/>
            <person name="Pisabarro A."/>
            <person name="Eastwood D.C."/>
            <person name="Martin F."/>
            <person name="Cullen D."/>
            <person name="Grigoriev I.V."/>
            <person name="Hibbett D.S."/>
        </authorList>
    </citation>
    <scope>NUCLEOTIDE SEQUENCE [LARGE SCALE GENOMIC DNA]</scope>
    <source>
        <strain evidence="1 2">DJM-731 SS1</strain>
    </source>
</reference>
<keyword evidence="2" id="KW-1185">Reference proteome</keyword>